<feature type="chain" id="PRO_5032584242" evidence="1">
    <location>
        <begin position="23"/>
        <end position="581"/>
    </location>
</feature>
<keyword evidence="1" id="KW-0732">Signal</keyword>
<dbReference type="Proteomes" id="UP000548632">
    <property type="component" value="Unassembled WGS sequence"/>
</dbReference>
<protein>
    <submittedName>
        <fullName evidence="2">Uncharacterized protein</fullName>
    </submittedName>
</protein>
<keyword evidence="3" id="KW-1185">Reference proteome</keyword>
<dbReference type="AlphaFoldDB" id="A0A839HCK6"/>
<evidence type="ECO:0000313" key="3">
    <source>
        <dbReference type="Proteomes" id="UP000548632"/>
    </source>
</evidence>
<evidence type="ECO:0000256" key="1">
    <source>
        <dbReference type="SAM" id="SignalP"/>
    </source>
</evidence>
<sequence length="581" mass="62477">MIRRILHSLLLIGCALPLGVSAGLVAPEPSTPVTTEYDSGYVAGFSDGKIAGHADCRFDPASCAINLTNVLPPAEYGETEPNDTGISADVMALETNVWGQSYSTSDQDWYYVVTNEPNYNLTLNFALPSLNSNNCQTRIDPDSGELSLQCNCIIETRTNLVSGTEYNYSRCSLAGWTVSIRNAAGLTLTEFNTNFTSVEHATSGISYRTTLGMAGMYYIVVKPVLSEFNFQPYVLAAKLEPSPNNTPNFPGGTYNAEIEPNNSPAEATFITRGISAFGLINLRFDATLCTTESCQYLQNEDDWFVYNSPGNEIVQLGFCDLANCTAGDWFVQIYDVNGIYAIQWQGIDPDLVTPLMAFNTNTSTTTDTTATVAPQVWQIGLGAPGPYYMRVGHKRKLDAACVQWSIDQDNNGLPESNQYNCACADGSTSCDLDVLNPGASYTDTVQQMIWPVCPNGEGGGEDSFCPSACVCINEADGCSLYQTDIDGDGLPGPSAAPCRCNPTGVASCDISIQNPGTPTVIAIPDQTVYPLCPDGSGGSASPQCTVGCRCTNYAGFVEIPENFVTSQYNFTWNTTPFGSRQ</sequence>
<dbReference type="Gene3D" id="2.60.120.380">
    <property type="match status" value="2"/>
</dbReference>
<dbReference type="EMBL" id="JABVCQ010000004">
    <property type="protein sequence ID" value="MBB1125146.1"/>
    <property type="molecule type" value="Genomic_DNA"/>
</dbReference>
<reference evidence="2 3" key="1">
    <citation type="journal article" date="2020" name="Arch. Microbiol.">
        <title>The genome sequence of the giant phototrophic gammaproteobacterium Thiospirillum jenense gives insight into its physiological properties and phylogenetic relationships.</title>
        <authorList>
            <person name="Imhoff J.F."/>
            <person name="Meyer T.E."/>
            <person name="Kyndt J.A."/>
        </authorList>
    </citation>
    <scope>NUCLEOTIDE SEQUENCE [LARGE SCALE GENOMIC DNA]</scope>
    <source>
        <strain evidence="2 3">DSM 216</strain>
    </source>
</reference>
<feature type="signal peptide" evidence="1">
    <location>
        <begin position="1"/>
        <end position="22"/>
    </location>
</feature>
<gene>
    <name evidence="2" type="ORF">HUK38_02735</name>
</gene>
<organism evidence="2 3">
    <name type="scientific">Thiospirillum jenense</name>
    <dbReference type="NCBI Taxonomy" id="1653858"/>
    <lineage>
        <taxon>Bacteria</taxon>
        <taxon>Pseudomonadati</taxon>
        <taxon>Pseudomonadota</taxon>
        <taxon>Gammaproteobacteria</taxon>
        <taxon>Chromatiales</taxon>
        <taxon>Chromatiaceae</taxon>
        <taxon>Thiospirillum</taxon>
    </lineage>
</organism>
<evidence type="ECO:0000313" key="2">
    <source>
        <dbReference type="EMBL" id="MBB1125146.1"/>
    </source>
</evidence>
<dbReference type="RefSeq" id="WP_182582273.1">
    <property type="nucleotide sequence ID" value="NZ_JABVCQ010000004.1"/>
</dbReference>
<accession>A0A839HCK6</accession>
<proteinExistence type="predicted"/>
<name>A0A839HCK6_9GAMM</name>
<comment type="caution">
    <text evidence="2">The sequence shown here is derived from an EMBL/GenBank/DDBJ whole genome shotgun (WGS) entry which is preliminary data.</text>
</comment>